<feature type="compositionally biased region" description="Acidic residues" evidence="2">
    <location>
        <begin position="180"/>
        <end position="191"/>
    </location>
</feature>
<comment type="caution">
    <text evidence="3">The sequence shown here is derived from an EMBL/GenBank/DDBJ whole genome shotgun (WGS) entry which is preliminary data.</text>
</comment>
<evidence type="ECO:0000313" key="3">
    <source>
        <dbReference type="EMBL" id="KAK7027264.1"/>
    </source>
</evidence>
<feature type="coiled-coil region" evidence="1">
    <location>
        <begin position="119"/>
        <end position="146"/>
    </location>
</feature>
<proteinExistence type="predicted"/>
<gene>
    <name evidence="3" type="ORF">VNI00_015353</name>
</gene>
<feature type="region of interest" description="Disordered" evidence="2">
    <location>
        <begin position="165"/>
        <end position="191"/>
    </location>
</feature>
<reference evidence="3 4" key="1">
    <citation type="submission" date="2024-01" db="EMBL/GenBank/DDBJ databases">
        <title>A draft genome for a cacao thread blight-causing isolate of Paramarasmius palmivorus.</title>
        <authorList>
            <person name="Baruah I.K."/>
            <person name="Bukari Y."/>
            <person name="Amoako-Attah I."/>
            <person name="Meinhardt L.W."/>
            <person name="Bailey B.A."/>
            <person name="Cohen S.P."/>
        </authorList>
    </citation>
    <scope>NUCLEOTIDE SEQUENCE [LARGE SCALE GENOMIC DNA]</scope>
    <source>
        <strain evidence="3 4">GH-12</strain>
    </source>
</reference>
<evidence type="ECO:0000256" key="1">
    <source>
        <dbReference type="SAM" id="Coils"/>
    </source>
</evidence>
<evidence type="ECO:0000256" key="2">
    <source>
        <dbReference type="SAM" id="MobiDB-lite"/>
    </source>
</evidence>
<organism evidence="3 4">
    <name type="scientific">Paramarasmius palmivorus</name>
    <dbReference type="NCBI Taxonomy" id="297713"/>
    <lineage>
        <taxon>Eukaryota</taxon>
        <taxon>Fungi</taxon>
        <taxon>Dikarya</taxon>
        <taxon>Basidiomycota</taxon>
        <taxon>Agaricomycotina</taxon>
        <taxon>Agaricomycetes</taxon>
        <taxon>Agaricomycetidae</taxon>
        <taxon>Agaricales</taxon>
        <taxon>Marasmiineae</taxon>
        <taxon>Marasmiaceae</taxon>
        <taxon>Paramarasmius</taxon>
    </lineage>
</organism>
<sequence>MSYSYAQSSRCARFVMGSRDQQRWCSVTRSTTSYVAASLAADVKEKNAVVESPINAKKQYKGRRTGMILVCYQCNEYIEERKPWLYARRASTQDHDWSHTLVLATKPIERDVDLPKEVSVTTEIRLKNLEEQLEQQARNINGILAKLGDLEKFIMTTNLPSDEILAPGLSQQAGEVGEKLEEEEAEEEEEI</sequence>
<accession>A0AAW0BM32</accession>
<dbReference type="EMBL" id="JAYKXP010000098">
    <property type="protein sequence ID" value="KAK7027264.1"/>
    <property type="molecule type" value="Genomic_DNA"/>
</dbReference>
<keyword evidence="1" id="KW-0175">Coiled coil</keyword>
<dbReference type="AlphaFoldDB" id="A0AAW0BM32"/>
<keyword evidence="4" id="KW-1185">Reference proteome</keyword>
<name>A0AAW0BM32_9AGAR</name>
<dbReference type="Proteomes" id="UP001383192">
    <property type="component" value="Unassembled WGS sequence"/>
</dbReference>
<protein>
    <submittedName>
        <fullName evidence="3">Uncharacterized protein</fullName>
    </submittedName>
</protein>
<evidence type="ECO:0000313" key="4">
    <source>
        <dbReference type="Proteomes" id="UP001383192"/>
    </source>
</evidence>